<dbReference type="Pfam" id="PF14518">
    <property type="entry name" value="Haem_oxygenas_2"/>
    <property type="match status" value="1"/>
</dbReference>
<protein>
    <submittedName>
        <fullName evidence="2">Iron-containing redox enzyme family protein</fullName>
        <ecNumber evidence="2">1.-.-.-</ecNumber>
    </submittedName>
</protein>
<evidence type="ECO:0000256" key="1">
    <source>
        <dbReference type="SAM" id="MobiDB-lite"/>
    </source>
</evidence>
<dbReference type="RefSeq" id="WP_030315840.1">
    <property type="nucleotide sequence ID" value="NZ_JBIBDZ010000007.1"/>
</dbReference>
<feature type="compositionally biased region" description="Low complexity" evidence="1">
    <location>
        <begin position="1"/>
        <end position="22"/>
    </location>
</feature>
<keyword evidence="2" id="KW-0560">Oxidoreductase</keyword>
<keyword evidence="3" id="KW-1185">Reference proteome</keyword>
<comment type="caution">
    <text evidence="2">The sequence shown here is derived from an EMBL/GenBank/DDBJ whole genome shotgun (WGS) entry which is preliminary data.</text>
</comment>
<accession>A0ABW6XVT1</accession>
<name>A0ABW6XVT1_9ACTN</name>
<proteinExistence type="predicted"/>
<dbReference type="EC" id="1.-.-.-" evidence="2"/>
<dbReference type="EMBL" id="JBIBDZ010000007">
    <property type="protein sequence ID" value="MFF5921484.1"/>
    <property type="molecule type" value="Genomic_DNA"/>
</dbReference>
<feature type="region of interest" description="Disordered" evidence="1">
    <location>
        <begin position="1"/>
        <end position="23"/>
    </location>
</feature>
<dbReference type="Gene3D" id="1.20.910.10">
    <property type="entry name" value="Heme oxygenase-like"/>
    <property type="match status" value="1"/>
</dbReference>
<evidence type="ECO:0000313" key="2">
    <source>
        <dbReference type="EMBL" id="MFF5921484.1"/>
    </source>
</evidence>
<dbReference type="Proteomes" id="UP001602370">
    <property type="component" value="Unassembled WGS sequence"/>
</dbReference>
<reference evidence="2 3" key="1">
    <citation type="submission" date="2024-10" db="EMBL/GenBank/DDBJ databases">
        <title>The Natural Products Discovery Center: Release of the First 8490 Sequenced Strains for Exploring Actinobacteria Biosynthetic Diversity.</title>
        <authorList>
            <person name="Kalkreuter E."/>
            <person name="Kautsar S.A."/>
            <person name="Yang D."/>
            <person name="Bader C.D."/>
            <person name="Teijaro C.N."/>
            <person name="Fluegel L."/>
            <person name="Davis C.M."/>
            <person name="Simpson J.R."/>
            <person name="Lauterbach L."/>
            <person name="Steele A.D."/>
            <person name="Gui C."/>
            <person name="Meng S."/>
            <person name="Li G."/>
            <person name="Viehrig K."/>
            <person name="Ye F."/>
            <person name="Su P."/>
            <person name="Kiefer A.F."/>
            <person name="Nichols A."/>
            <person name="Cepeda A.J."/>
            <person name="Yan W."/>
            <person name="Fan B."/>
            <person name="Jiang Y."/>
            <person name="Adhikari A."/>
            <person name="Zheng C.-J."/>
            <person name="Schuster L."/>
            <person name="Cowan T.M."/>
            <person name="Smanski M.J."/>
            <person name="Chevrette M.G."/>
            <person name="De Carvalho L.P.S."/>
            <person name="Shen B."/>
        </authorList>
    </citation>
    <scope>NUCLEOTIDE SEQUENCE [LARGE SCALE GENOMIC DNA]</scope>
    <source>
        <strain evidence="2 3">NPDC012605</strain>
    </source>
</reference>
<evidence type="ECO:0000313" key="3">
    <source>
        <dbReference type="Proteomes" id="UP001602370"/>
    </source>
</evidence>
<dbReference type="SMART" id="SM01236">
    <property type="entry name" value="Haem_oxygenase_2"/>
    <property type="match status" value="1"/>
</dbReference>
<dbReference type="SUPFAM" id="SSF48613">
    <property type="entry name" value="Heme oxygenase-like"/>
    <property type="match status" value="1"/>
</dbReference>
<dbReference type="GO" id="GO:0016491">
    <property type="term" value="F:oxidoreductase activity"/>
    <property type="evidence" value="ECO:0007669"/>
    <property type="project" value="UniProtKB-KW"/>
</dbReference>
<gene>
    <name evidence="2" type="ORF">ACFY8C_24530</name>
</gene>
<sequence>MSTTPAAPSASPPAASAPPVAAHSITAPAATSQRELHSLYRRVPNLGDYGSMTAIEERWILPKARAYETSAPRFGSPGELLQALKEFLAEEEASLPESATFLAEHATLDQFKVVVRQFALDGLTESESLLPVVPRLPYRSAMAVFRVLIDELGCGNEEKAHSQLYRDLLTELGMSLRLDDYLDETTPECFAYVNMFHWLASRAPSPQYFLGAYAYFETSVLYAFQSFARAARRLGITHDAYYTEHLYIDSYHSSHMRTAIRSLEEPDLAKIWAGVRLASDIVGTATEAAVARARETVA</sequence>
<organism evidence="2 3">
    <name type="scientific">Streptomyces flavochromogenes</name>
    <dbReference type="NCBI Taxonomy" id="68199"/>
    <lineage>
        <taxon>Bacteria</taxon>
        <taxon>Bacillati</taxon>
        <taxon>Actinomycetota</taxon>
        <taxon>Actinomycetes</taxon>
        <taxon>Kitasatosporales</taxon>
        <taxon>Streptomycetaceae</taxon>
        <taxon>Streptomyces</taxon>
    </lineage>
</organism>
<dbReference type="InterPro" id="IPR016084">
    <property type="entry name" value="Haem_Oase-like_multi-hlx"/>
</dbReference>